<protein>
    <submittedName>
        <fullName evidence="2">Sugar ABC transporter substrate-binding protein</fullName>
    </submittedName>
</protein>
<dbReference type="InterPro" id="IPR006059">
    <property type="entry name" value="SBP"/>
</dbReference>
<dbReference type="AlphaFoldDB" id="A0A927CN25"/>
<gene>
    <name evidence="2" type="ORF">IDH41_18515</name>
</gene>
<name>A0A927CN25_9BACL</name>
<accession>A0A927CN25</accession>
<keyword evidence="3" id="KW-1185">Reference proteome</keyword>
<dbReference type="RefSeq" id="WP_190863626.1">
    <property type="nucleotide sequence ID" value="NZ_JACXIY010000022.1"/>
</dbReference>
<dbReference type="EMBL" id="JACXIY010000022">
    <property type="protein sequence ID" value="MBD2870579.1"/>
    <property type="molecule type" value="Genomic_DNA"/>
</dbReference>
<dbReference type="PANTHER" id="PTHR43649:SF12">
    <property type="entry name" value="DIACETYLCHITOBIOSE BINDING PROTEIN DASA"/>
    <property type="match status" value="1"/>
</dbReference>
<sequence length="441" mass="47989">MRKSKLVRAMTGLLLALTVLAGCSSGGGGNAETGGSSAGEGGSEKVTIKYWRHDNDVEVDTLKQLIASFQKEHPNITVKMEIIPYADYETKIRTALAGKGAPDVMGIDGPNVAAYAYQDAVIPLDDYFAKDGDLDDIAKPVRDSLTYNDQIWAAPLNDASVAMFYNKKMFESKGVELPSKDPNEAWTWEQVLDAARKINDPGKGVYAIDPAWGVGAGEGSAFVKMPFIWQAGGEILSPDGGTADGYLNSPESKRAIEFFNSLYTEKLAAKELPPEAFETGKLGINVSGPWSIGGYAASHPNFKLGEDWDIAPLWKDAKQVTPNGSWNLAITKQSKHPDEAWLFLNWVTGKEGAKVWYEKTKNLPARLSVADAYPELKEYPMNIFVEQSSSFAHPRPVSPAYPTISKAITDLFEEVVLGGKNIDDSLGKAVETIDKAIEKTK</sequence>
<dbReference type="Gene3D" id="3.40.190.10">
    <property type="entry name" value="Periplasmic binding protein-like II"/>
    <property type="match status" value="1"/>
</dbReference>
<dbReference type="Pfam" id="PF01547">
    <property type="entry name" value="SBP_bac_1"/>
    <property type="match status" value="1"/>
</dbReference>
<feature type="signal peptide" evidence="1">
    <location>
        <begin position="1"/>
        <end position="21"/>
    </location>
</feature>
<evidence type="ECO:0000256" key="1">
    <source>
        <dbReference type="SAM" id="SignalP"/>
    </source>
</evidence>
<dbReference type="CDD" id="cd13585">
    <property type="entry name" value="PBP2_TMBP_like"/>
    <property type="match status" value="1"/>
</dbReference>
<keyword evidence="1" id="KW-0732">Signal</keyword>
<dbReference type="PANTHER" id="PTHR43649">
    <property type="entry name" value="ARABINOSE-BINDING PROTEIN-RELATED"/>
    <property type="match status" value="1"/>
</dbReference>
<dbReference type="PROSITE" id="PS51257">
    <property type="entry name" value="PROKAR_LIPOPROTEIN"/>
    <property type="match status" value="1"/>
</dbReference>
<dbReference type="Proteomes" id="UP000632125">
    <property type="component" value="Unassembled WGS sequence"/>
</dbReference>
<evidence type="ECO:0000313" key="3">
    <source>
        <dbReference type="Proteomes" id="UP000632125"/>
    </source>
</evidence>
<reference evidence="2" key="1">
    <citation type="submission" date="2020-09" db="EMBL/GenBank/DDBJ databases">
        <title>A novel bacterium of genus Paenibacillus, isolated from South China Sea.</title>
        <authorList>
            <person name="Huang H."/>
            <person name="Mo K."/>
            <person name="Hu Y."/>
        </authorList>
    </citation>
    <scope>NUCLEOTIDE SEQUENCE</scope>
    <source>
        <strain evidence="2">IB182493</strain>
    </source>
</reference>
<feature type="chain" id="PRO_5039555022" evidence="1">
    <location>
        <begin position="22"/>
        <end position="441"/>
    </location>
</feature>
<proteinExistence type="predicted"/>
<dbReference type="InterPro" id="IPR050490">
    <property type="entry name" value="Bact_solute-bd_prot1"/>
</dbReference>
<dbReference type="SUPFAM" id="SSF53850">
    <property type="entry name" value="Periplasmic binding protein-like II"/>
    <property type="match status" value="1"/>
</dbReference>
<comment type="caution">
    <text evidence="2">The sequence shown here is derived from an EMBL/GenBank/DDBJ whole genome shotgun (WGS) entry which is preliminary data.</text>
</comment>
<evidence type="ECO:0000313" key="2">
    <source>
        <dbReference type="EMBL" id="MBD2870579.1"/>
    </source>
</evidence>
<organism evidence="2 3">
    <name type="scientific">Paenibacillus arenilitoris</name>
    <dbReference type="NCBI Taxonomy" id="2772299"/>
    <lineage>
        <taxon>Bacteria</taxon>
        <taxon>Bacillati</taxon>
        <taxon>Bacillota</taxon>
        <taxon>Bacilli</taxon>
        <taxon>Bacillales</taxon>
        <taxon>Paenibacillaceae</taxon>
        <taxon>Paenibacillus</taxon>
    </lineage>
</organism>